<protein>
    <recommendedName>
        <fullName evidence="3">Lipoprotein</fullName>
    </recommendedName>
</protein>
<evidence type="ECO:0008006" key="3">
    <source>
        <dbReference type="Google" id="ProtNLM"/>
    </source>
</evidence>
<sequence>MKKLVTLAVAGIAGVAILTGCGGGNFGHASPEDYDVYEVEPRDNRELTCLVFNPDTDTESFSCDWANAK</sequence>
<reference evidence="1 2" key="1">
    <citation type="submission" date="2020-06" db="EMBL/GenBank/DDBJ databases">
        <authorList>
            <person name="Herren C.D."/>
            <person name="Smith Caldas M."/>
            <person name="Brooke G.M."/>
            <person name="Cabrera L.J."/>
            <person name="Caudill C.B."/>
            <person name="Ewell K.O."/>
            <person name="Haas C.L."/>
            <person name="Shapland G.L."/>
            <person name="Sitek C.J."/>
            <person name="Thompson J.S."/>
            <person name="Pollenz R.S."/>
            <person name="Garlena R.A."/>
            <person name="Russell D.A."/>
            <person name="Pope W.H."/>
            <person name="Jacobs-Sera D."/>
            <person name="Hatfull G.F."/>
        </authorList>
    </citation>
    <scope>NUCLEOTIDE SEQUENCE [LARGE SCALE GENOMIC DNA]</scope>
</reference>
<gene>
    <name evidence="1" type="primary">73</name>
    <name evidence="1" type="ORF">SEA_RABBITRUN_73</name>
</gene>
<proteinExistence type="predicted"/>
<dbReference type="RefSeq" id="YP_010246186.1">
    <property type="nucleotide sequence ID" value="NC_060133.1"/>
</dbReference>
<keyword evidence="2" id="KW-1185">Reference proteome</keyword>
<name>A0A7G8LIP2_9CAUD</name>
<organism evidence="1 2">
    <name type="scientific">Gordonia phage Rabbitrun</name>
    <dbReference type="NCBI Taxonomy" id="2762280"/>
    <lineage>
        <taxon>Viruses</taxon>
        <taxon>Duplodnaviria</taxon>
        <taxon>Heunggongvirae</taxon>
        <taxon>Uroviricota</taxon>
        <taxon>Caudoviricetes</taxon>
        <taxon>Deeyouvirinae</taxon>
        <taxon>Nevillevirus</taxon>
        <taxon>Nevillevirus rabbitrun</taxon>
    </lineage>
</organism>
<dbReference type="Proteomes" id="UP000515957">
    <property type="component" value="Segment"/>
</dbReference>
<dbReference type="EMBL" id="MT658805">
    <property type="protein sequence ID" value="QNJ57114.1"/>
    <property type="molecule type" value="Genomic_DNA"/>
</dbReference>
<dbReference type="GeneID" id="70080720"/>
<dbReference type="PROSITE" id="PS51257">
    <property type="entry name" value="PROKAR_LIPOPROTEIN"/>
    <property type="match status" value="1"/>
</dbReference>
<dbReference type="KEGG" id="vg:70080720"/>
<accession>A0A7G8LIP2</accession>
<evidence type="ECO:0000313" key="1">
    <source>
        <dbReference type="EMBL" id="QNJ57114.1"/>
    </source>
</evidence>
<evidence type="ECO:0000313" key="2">
    <source>
        <dbReference type="Proteomes" id="UP000515957"/>
    </source>
</evidence>